<feature type="transmembrane region" description="Helical" evidence="2">
    <location>
        <begin position="160"/>
        <end position="178"/>
    </location>
</feature>
<feature type="transmembrane region" description="Helical" evidence="2">
    <location>
        <begin position="89"/>
        <end position="111"/>
    </location>
</feature>
<keyword evidence="4" id="KW-1185">Reference proteome</keyword>
<feature type="transmembrane region" description="Helical" evidence="2">
    <location>
        <begin position="410"/>
        <end position="430"/>
    </location>
</feature>
<evidence type="ECO:0000256" key="2">
    <source>
        <dbReference type="SAM" id="Phobius"/>
    </source>
</evidence>
<keyword evidence="2" id="KW-0812">Transmembrane</keyword>
<feature type="transmembrane region" description="Helical" evidence="2">
    <location>
        <begin position="212"/>
        <end position="234"/>
    </location>
</feature>
<evidence type="ECO:0000313" key="4">
    <source>
        <dbReference type="Proteomes" id="UP000295301"/>
    </source>
</evidence>
<protein>
    <recommendedName>
        <fullName evidence="5">O-antigen ligase domain-containing protein</fullName>
    </recommendedName>
</protein>
<dbReference type="Proteomes" id="UP000295301">
    <property type="component" value="Unassembled WGS sequence"/>
</dbReference>
<dbReference type="OrthoDB" id="7595044at2"/>
<dbReference type="RefSeq" id="WP_133358076.1">
    <property type="nucleotide sequence ID" value="NZ_SMUV01000040.1"/>
</dbReference>
<feature type="region of interest" description="Disordered" evidence="1">
    <location>
        <begin position="457"/>
        <end position="491"/>
    </location>
</feature>
<feature type="transmembrane region" description="Helical" evidence="2">
    <location>
        <begin position="6"/>
        <end position="22"/>
    </location>
</feature>
<proteinExistence type="predicted"/>
<feature type="compositionally biased region" description="Basic residues" evidence="1">
    <location>
        <begin position="480"/>
        <end position="491"/>
    </location>
</feature>
<keyword evidence="2" id="KW-1133">Transmembrane helix</keyword>
<evidence type="ECO:0000256" key="1">
    <source>
        <dbReference type="SAM" id="MobiDB-lite"/>
    </source>
</evidence>
<accession>A0A4R5VG98</accession>
<feature type="transmembrane region" description="Helical" evidence="2">
    <location>
        <begin position="282"/>
        <end position="300"/>
    </location>
</feature>
<evidence type="ECO:0008006" key="5">
    <source>
        <dbReference type="Google" id="ProtNLM"/>
    </source>
</evidence>
<feature type="transmembrane region" description="Helical" evidence="2">
    <location>
        <begin position="29"/>
        <end position="47"/>
    </location>
</feature>
<gene>
    <name evidence="3" type="ORF">E1832_02030</name>
</gene>
<dbReference type="EMBL" id="SMUV01000040">
    <property type="protein sequence ID" value="TDK52119.1"/>
    <property type="molecule type" value="Genomic_DNA"/>
</dbReference>
<feature type="transmembrane region" description="Helical" evidence="2">
    <location>
        <begin position="131"/>
        <end position="148"/>
    </location>
</feature>
<keyword evidence="2" id="KW-0472">Membrane</keyword>
<feature type="transmembrane region" description="Helical" evidence="2">
    <location>
        <begin position="246"/>
        <end position="276"/>
    </location>
</feature>
<evidence type="ECO:0000313" key="3">
    <source>
        <dbReference type="EMBL" id="TDK52119.1"/>
    </source>
</evidence>
<name>A0A4R5VG98_9RHOB</name>
<organism evidence="3 4">
    <name type="scientific">Antarcticimicrobium luteum</name>
    <dbReference type="NCBI Taxonomy" id="2547397"/>
    <lineage>
        <taxon>Bacteria</taxon>
        <taxon>Pseudomonadati</taxon>
        <taxon>Pseudomonadota</taxon>
        <taxon>Alphaproteobacteria</taxon>
        <taxon>Rhodobacterales</taxon>
        <taxon>Paracoccaceae</taxon>
        <taxon>Antarcticimicrobium</taxon>
    </lineage>
</organism>
<sequence>MPNTLASIVLLTWPLVCLVLLKRMPLERGLIWCILGGYLLLPPRVAFDLPLVPAMDKDSLPSVSAFLIVALVLGHRISLWPQSRLARGLIVLFLIGTVPTVLSNGDPALYFAPGSTEAGPFQIPGLNLRDLASLTIKQAIVLLPFLLGRQFLASETGLRELLLAMMVGGLIYSVPALLEVRLSPQFNTWIYGFFQHSFEQMMRDGGFRPIVFLQHALWLALFMVYALLSSAALLRQAADSKKARLILTVVYLAGVLFLCKSLASQLYALVFLPVILIADPRMQLRITAILALIAVTYPVLRNTGMIPLDAILERAMAINPDRAASLAYRFENEQILLDRAGEKTWFGWGGWGRNLLHDPESGRSATVPDGRWIIVFGTYGWAGYIAEMGLLALPLLLLWRRTRAGLPAHFSPYAASVAILLAVTMMDMLLNATLIPLTWMCAGALLGYSEQIGQPARPGTPSLASAPAPRPLFGKGPAIGRRKRPGQRTTL</sequence>
<feature type="transmembrane region" description="Helical" evidence="2">
    <location>
        <begin position="372"/>
        <end position="398"/>
    </location>
</feature>
<comment type="caution">
    <text evidence="3">The sequence shown here is derived from an EMBL/GenBank/DDBJ whole genome shotgun (WGS) entry which is preliminary data.</text>
</comment>
<reference evidence="3 4" key="1">
    <citation type="submission" date="2019-03" db="EMBL/GenBank/DDBJ databases">
        <title>Ruegeria lutea sp. nov., a novel strain, isolated from marine sediment, the Masan Bay, South Korea.</title>
        <authorList>
            <person name="Kim J."/>
            <person name="Kim D.-Y."/>
            <person name="Lee S.-S."/>
        </authorList>
    </citation>
    <scope>NUCLEOTIDE SEQUENCE [LARGE SCALE GENOMIC DNA]</scope>
    <source>
        <strain evidence="3 4">318-1</strain>
    </source>
</reference>
<feature type="transmembrane region" description="Helical" evidence="2">
    <location>
        <begin position="59"/>
        <end position="77"/>
    </location>
</feature>
<dbReference type="AlphaFoldDB" id="A0A4R5VG98"/>